<evidence type="ECO:0000256" key="2">
    <source>
        <dbReference type="RuleBase" id="RU000461"/>
    </source>
</evidence>
<evidence type="ECO:0000256" key="1">
    <source>
        <dbReference type="ARBA" id="ARBA00010617"/>
    </source>
</evidence>
<dbReference type="InterPro" id="IPR002397">
    <property type="entry name" value="Cyt_P450_B"/>
</dbReference>
<evidence type="ECO:0000313" key="4">
    <source>
        <dbReference type="Proteomes" id="UP000647017"/>
    </source>
</evidence>
<dbReference type="PROSITE" id="PS00086">
    <property type="entry name" value="CYTOCHROME_P450"/>
    <property type="match status" value="1"/>
</dbReference>
<dbReference type="Pfam" id="PF00067">
    <property type="entry name" value="p450"/>
    <property type="match status" value="1"/>
</dbReference>
<dbReference type="CDD" id="cd20625">
    <property type="entry name" value="CYP164-like"/>
    <property type="match status" value="1"/>
</dbReference>
<dbReference type="InterPro" id="IPR001128">
    <property type="entry name" value="Cyt_P450"/>
</dbReference>
<proteinExistence type="inferred from homology"/>
<reference evidence="3 4" key="1">
    <citation type="submission" date="2021-01" db="EMBL/GenBank/DDBJ databases">
        <title>Whole genome shotgun sequence of Verrucosispora andamanensis NBRC 109075.</title>
        <authorList>
            <person name="Komaki H."/>
            <person name="Tamura T."/>
        </authorList>
    </citation>
    <scope>NUCLEOTIDE SEQUENCE [LARGE SCALE GENOMIC DNA]</scope>
    <source>
        <strain evidence="3 4">NBRC 109075</strain>
    </source>
</reference>
<evidence type="ECO:0000313" key="3">
    <source>
        <dbReference type="EMBL" id="GIJ09973.1"/>
    </source>
</evidence>
<keyword evidence="2" id="KW-0408">Iron</keyword>
<dbReference type="PRINTS" id="PR00359">
    <property type="entry name" value="BP450"/>
</dbReference>
<dbReference type="EMBL" id="BOOZ01000015">
    <property type="protein sequence ID" value="GIJ09973.1"/>
    <property type="molecule type" value="Genomic_DNA"/>
</dbReference>
<keyword evidence="2" id="KW-0503">Monooxygenase</keyword>
<dbReference type="PANTHER" id="PTHR46696">
    <property type="entry name" value="P450, PUTATIVE (EUROFUNG)-RELATED"/>
    <property type="match status" value="1"/>
</dbReference>
<keyword evidence="4" id="KW-1185">Reference proteome</keyword>
<name>A0ABQ4HWF8_9ACTN</name>
<accession>A0ABQ4HWF8</accession>
<dbReference type="Proteomes" id="UP000647017">
    <property type="component" value="Unassembled WGS sequence"/>
</dbReference>
<comment type="caution">
    <text evidence="3">The sequence shown here is derived from an EMBL/GenBank/DDBJ whole genome shotgun (WGS) entry which is preliminary data.</text>
</comment>
<protein>
    <submittedName>
        <fullName evidence="3">Cytochrome P450 140</fullName>
    </submittedName>
</protein>
<dbReference type="SUPFAM" id="SSF48264">
    <property type="entry name" value="Cytochrome P450"/>
    <property type="match status" value="1"/>
</dbReference>
<keyword evidence="2" id="KW-0560">Oxidoreductase</keyword>
<keyword evidence="2" id="KW-0479">Metal-binding</keyword>
<dbReference type="InterPro" id="IPR017972">
    <property type="entry name" value="Cyt_P450_CS"/>
</dbReference>
<gene>
    <name evidence="3" type="primary">cyp140</name>
    <name evidence="3" type="ORF">Van01_31870</name>
</gene>
<dbReference type="PANTHER" id="PTHR46696:SF4">
    <property type="entry name" value="BIOTIN BIOSYNTHESIS CYTOCHROME P450"/>
    <property type="match status" value="1"/>
</dbReference>
<dbReference type="Gene3D" id="1.10.630.10">
    <property type="entry name" value="Cytochrome P450"/>
    <property type="match status" value="1"/>
</dbReference>
<comment type="similarity">
    <text evidence="1 2">Belongs to the cytochrome P450 family.</text>
</comment>
<dbReference type="RefSeq" id="WP_204007589.1">
    <property type="nucleotide sequence ID" value="NZ_BOOZ01000015.1"/>
</dbReference>
<dbReference type="InterPro" id="IPR036396">
    <property type="entry name" value="Cyt_P450_sf"/>
</dbReference>
<keyword evidence="2" id="KW-0349">Heme</keyword>
<sequence>MSSRAAADSLPGPGLLLRWATRHGLLRLGIAAAARRGDTPARLFLDPMIREDPYPFYRQVRRTGALVRGRLMWSATRHDVVTQVLRGDAFSVHPDTPPTPRLLAMLRRLSRRGMPIGPIDPPSMLVTDPPGHTRYRRLVVKVFTARAIEGLRPRVERHCAELLDDLGRAAPDRGPVDLVAHYASLLPVTMIAEILGVPPQLRQRFLDWGSAISPALDLGLSLGQFRRVETGVRQLDAWLRGHFARLRADPGDDLLSQLVLLDSDGERLTDDELVALAGLLMAAGFETTVNLLGTGTALLLAHPEQLALLRAEPHRWPNAVEEILRYDSPVQTTARYCRTDTAVAGVPIRRGEVVVPMLGGANRDPAVFTDPDRFDVTRGNARDHLAFSSGAHYCLGANLARLEGEIGLRSLFDRYPDLALDGVPQRRPTRVLRGYDHLPVRLKP</sequence>
<organism evidence="3 4">
    <name type="scientific">Micromonospora andamanensis</name>
    <dbReference type="NCBI Taxonomy" id="1287068"/>
    <lineage>
        <taxon>Bacteria</taxon>
        <taxon>Bacillati</taxon>
        <taxon>Actinomycetota</taxon>
        <taxon>Actinomycetes</taxon>
        <taxon>Micromonosporales</taxon>
        <taxon>Micromonosporaceae</taxon>
        <taxon>Micromonospora</taxon>
    </lineage>
</organism>